<keyword evidence="5 10" id="KW-0378">Hydrolase</keyword>
<accession>K9ZWW0</accession>
<dbReference type="PROSITE" id="PS51782">
    <property type="entry name" value="LYSM"/>
    <property type="match status" value="2"/>
</dbReference>
<dbReference type="AlphaFoldDB" id="K9ZWW0"/>
<dbReference type="InterPro" id="IPR052062">
    <property type="entry name" value="Murein_DD/LD_carboxypeptidase"/>
</dbReference>
<evidence type="ECO:0000256" key="2">
    <source>
        <dbReference type="ARBA" id="ARBA00022670"/>
    </source>
</evidence>
<dbReference type="RefSeq" id="WP_015234428.1">
    <property type="nucleotide sequence ID" value="NC_019793.1"/>
</dbReference>
<feature type="domain" description="LysM" evidence="8">
    <location>
        <begin position="84"/>
        <end position="127"/>
    </location>
</feature>
<dbReference type="HOGENOM" id="CLU_016043_1_1_0"/>
<dbReference type="SUPFAM" id="SSF54106">
    <property type="entry name" value="LysM domain"/>
    <property type="match status" value="2"/>
</dbReference>
<dbReference type="InterPro" id="IPR000064">
    <property type="entry name" value="NLP_P60_dom"/>
</dbReference>
<dbReference type="eggNOG" id="COG1388">
    <property type="taxonomic scope" value="Bacteria"/>
</dbReference>
<evidence type="ECO:0000256" key="7">
    <source>
        <dbReference type="SAM" id="SignalP"/>
    </source>
</evidence>
<dbReference type="Pfam" id="PF00877">
    <property type="entry name" value="NLPC_P60"/>
    <property type="match status" value="1"/>
</dbReference>
<dbReference type="eggNOG" id="COG0791">
    <property type="taxonomic scope" value="Bacteria"/>
</dbReference>
<dbReference type="CDD" id="cd00118">
    <property type="entry name" value="LysM"/>
    <property type="match status" value="2"/>
</dbReference>
<evidence type="ECO:0000256" key="5">
    <source>
        <dbReference type="ARBA" id="ARBA00022801"/>
    </source>
</evidence>
<dbReference type="InterPro" id="IPR018392">
    <property type="entry name" value="LysM"/>
</dbReference>
<feature type="signal peptide" evidence="7">
    <location>
        <begin position="1"/>
        <end position="21"/>
    </location>
</feature>
<dbReference type="EMBL" id="CP003382">
    <property type="protein sequence ID" value="AFZ66118.1"/>
    <property type="molecule type" value="Genomic_DNA"/>
</dbReference>
<evidence type="ECO:0000259" key="9">
    <source>
        <dbReference type="PROSITE" id="PS51935"/>
    </source>
</evidence>
<dbReference type="STRING" id="937777.Deipe_0523"/>
<keyword evidence="6" id="KW-0788">Thiol protease</keyword>
<name>K9ZWW0_DEIPD</name>
<evidence type="ECO:0000256" key="3">
    <source>
        <dbReference type="ARBA" id="ARBA00022729"/>
    </source>
</evidence>
<evidence type="ECO:0000256" key="1">
    <source>
        <dbReference type="ARBA" id="ARBA00007074"/>
    </source>
</evidence>
<dbReference type="PANTHER" id="PTHR47360:SF1">
    <property type="entry name" value="ENDOPEPTIDASE NLPC-RELATED"/>
    <property type="match status" value="1"/>
</dbReference>
<reference evidence="11" key="1">
    <citation type="submission" date="2012-03" db="EMBL/GenBank/DDBJ databases">
        <title>Complete sequence of chromosome of Deinococcus peraridilitoris DSM 19664.</title>
        <authorList>
            <person name="Lucas S."/>
            <person name="Copeland A."/>
            <person name="Lapidus A."/>
            <person name="Glavina del Rio T."/>
            <person name="Dalin E."/>
            <person name="Tice H."/>
            <person name="Bruce D."/>
            <person name="Goodwin L."/>
            <person name="Pitluck S."/>
            <person name="Peters L."/>
            <person name="Mikhailova N."/>
            <person name="Lu M."/>
            <person name="Kyrpides N."/>
            <person name="Mavromatis K."/>
            <person name="Ivanova N."/>
            <person name="Brettin T."/>
            <person name="Detter J.C."/>
            <person name="Han C."/>
            <person name="Larimer F."/>
            <person name="Land M."/>
            <person name="Hauser L."/>
            <person name="Markowitz V."/>
            <person name="Cheng J.-F."/>
            <person name="Hugenholtz P."/>
            <person name="Woyke T."/>
            <person name="Wu D."/>
            <person name="Pukall R."/>
            <person name="Steenblock K."/>
            <person name="Brambilla E."/>
            <person name="Klenk H.-P."/>
            <person name="Eisen J.A."/>
        </authorList>
    </citation>
    <scope>NUCLEOTIDE SEQUENCE [LARGE SCALE GENOMIC DNA]</scope>
    <source>
        <strain evidence="11">DSM 19664 / LMG 22246 / CIP 109416 / KR-200</strain>
    </source>
</reference>
<keyword evidence="11" id="KW-1185">Reference proteome</keyword>
<dbReference type="PROSITE" id="PS51935">
    <property type="entry name" value="NLPC_P60"/>
    <property type="match status" value="1"/>
</dbReference>
<dbReference type="PATRIC" id="fig|937777.3.peg.526"/>
<comment type="similarity">
    <text evidence="1">Belongs to the peptidase C40 family.</text>
</comment>
<dbReference type="KEGG" id="dpd:Deipe_0523"/>
<dbReference type="PANTHER" id="PTHR47360">
    <property type="entry name" value="MUREIN DD-ENDOPEPTIDASE MEPS/MUREIN LD-CARBOXYPEPTIDASE"/>
    <property type="match status" value="1"/>
</dbReference>
<dbReference type="OrthoDB" id="9808890at2"/>
<dbReference type="SMART" id="SM00257">
    <property type="entry name" value="LysM"/>
    <property type="match status" value="2"/>
</dbReference>
<keyword evidence="3 7" id="KW-0732">Signal</keyword>
<dbReference type="GO" id="GO:0006508">
    <property type="term" value="P:proteolysis"/>
    <property type="evidence" value="ECO:0007669"/>
    <property type="project" value="UniProtKB-KW"/>
</dbReference>
<protein>
    <submittedName>
        <fullName evidence="10">Cell wall-associated hydrolase, invasion-associated protein</fullName>
    </submittedName>
</protein>
<evidence type="ECO:0000313" key="11">
    <source>
        <dbReference type="Proteomes" id="UP000010467"/>
    </source>
</evidence>
<sequence length="279" mass="29760">MLHSWLRVALLLTSGATSALGAPIEYTVQGGDTLYAIARKFGLSIERLLADNNLSSPELRIGHRLHINSSPLPAPEATPAVGSFPHTVGPGDTLYSLARRAGVTVEALMAGNNLTSSELKIGQRLQLPVVPPGPSSLAARPSDLPTGSIALRTPVADLALRFLNVPYVYGGNSAAGLDCSGLVLQVYIPLGLQLPRRSQDQFLVGEVVERSALQEGDLVFFDTEGGGVASHVGIVLQGDRFVHASTYDRRVTVSRLDETYYAERYLGARRLLPALASRP</sequence>
<evidence type="ECO:0000259" key="8">
    <source>
        <dbReference type="PROSITE" id="PS51782"/>
    </source>
</evidence>
<feature type="domain" description="LysM" evidence="8">
    <location>
        <begin position="24"/>
        <end position="67"/>
    </location>
</feature>
<evidence type="ECO:0000256" key="6">
    <source>
        <dbReference type="ARBA" id="ARBA00022807"/>
    </source>
</evidence>
<evidence type="ECO:0000256" key="4">
    <source>
        <dbReference type="ARBA" id="ARBA00022737"/>
    </source>
</evidence>
<keyword evidence="4" id="KW-0677">Repeat</keyword>
<dbReference type="GO" id="GO:0008234">
    <property type="term" value="F:cysteine-type peptidase activity"/>
    <property type="evidence" value="ECO:0007669"/>
    <property type="project" value="UniProtKB-KW"/>
</dbReference>
<proteinExistence type="inferred from homology"/>
<dbReference type="Proteomes" id="UP000010467">
    <property type="component" value="Chromosome"/>
</dbReference>
<feature type="chain" id="PRO_5003939352" evidence="7">
    <location>
        <begin position="22"/>
        <end position="279"/>
    </location>
</feature>
<dbReference type="Pfam" id="PF01476">
    <property type="entry name" value="LysM"/>
    <property type="match status" value="2"/>
</dbReference>
<gene>
    <name evidence="10" type="ordered locus">Deipe_0523</name>
</gene>
<evidence type="ECO:0000313" key="10">
    <source>
        <dbReference type="EMBL" id="AFZ66118.1"/>
    </source>
</evidence>
<organism evidence="10 11">
    <name type="scientific">Deinococcus peraridilitoris (strain DSM 19664 / LMG 22246 / CIP 109416 / KR-200)</name>
    <dbReference type="NCBI Taxonomy" id="937777"/>
    <lineage>
        <taxon>Bacteria</taxon>
        <taxon>Thermotogati</taxon>
        <taxon>Deinococcota</taxon>
        <taxon>Deinococci</taxon>
        <taxon>Deinococcales</taxon>
        <taxon>Deinococcaceae</taxon>
        <taxon>Deinococcus</taxon>
    </lineage>
</organism>
<dbReference type="InterPro" id="IPR038765">
    <property type="entry name" value="Papain-like_cys_pep_sf"/>
</dbReference>
<dbReference type="Gene3D" id="3.90.1720.10">
    <property type="entry name" value="endopeptidase domain like (from Nostoc punctiforme)"/>
    <property type="match status" value="1"/>
</dbReference>
<dbReference type="InterPro" id="IPR036779">
    <property type="entry name" value="LysM_dom_sf"/>
</dbReference>
<dbReference type="SUPFAM" id="SSF54001">
    <property type="entry name" value="Cysteine proteinases"/>
    <property type="match status" value="1"/>
</dbReference>
<dbReference type="Gene3D" id="3.10.350.10">
    <property type="entry name" value="LysM domain"/>
    <property type="match status" value="2"/>
</dbReference>
<feature type="domain" description="NlpC/P60" evidence="9">
    <location>
        <begin position="149"/>
        <end position="272"/>
    </location>
</feature>
<keyword evidence="2" id="KW-0645">Protease</keyword>